<dbReference type="Proteomes" id="UP001202961">
    <property type="component" value="Unassembled WGS sequence"/>
</dbReference>
<dbReference type="EMBL" id="JAMQBK010000012">
    <property type="protein sequence ID" value="MCM2369652.1"/>
    <property type="molecule type" value="Genomic_DNA"/>
</dbReference>
<evidence type="ECO:0000313" key="1">
    <source>
        <dbReference type="EMBL" id="MCM2369652.1"/>
    </source>
</evidence>
<proteinExistence type="predicted"/>
<protein>
    <submittedName>
        <fullName evidence="1">Uncharacterized protein</fullName>
    </submittedName>
</protein>
<comment type="caution">
    <text evidence="1">The sequence shown here is derived from an EMBL/GenBank/DDBJ whole genome shotgun (WGS) entry which is preliminary data.</text>
</comment>
<dbReference type="RefSeq" id="WP_250927323.1">
    <property type="nucleotide sequence ID" value="NZ_JAMQBK010000012.1"/>
</dbReference>
<name>A0ABT0TYI0_9BACT</name>
<gene>
    <name evidence="1" type="ORF">NB063_03340</name>
</gene>
<reference evidence="1 2" key="1">
    <citation type="journal article" date="2022" name="Syst. Appl. Microbiol.">
        <title>Rhodopirellula aestuarii sp. nov., a novel member of the genus Rhodopirellula isolated from brackish sediments collected in the Tagus River estuary, Portugal.</title>
        <authorList>
            <person name="Vitorino I.R."/>
            <person name="Klimek D."/>
            <person name="Calusinska M."/>
            <person name="Lobo-da-Cunha A."/>
            <person name="Vasconcelos V."/>
            <person name="Lage O.M."/>
        </authorList>
    </citation>
    <scope>NUCLEOTIDE SEQUENCE [LARGE SCALE GENOMIC DNA]</scope>
    <source>
        <strain evidence="1 2">ICT_H3.1</strain>
    </source>
</reference>
<keyword evidence="2" id="KW-1185">Reference proteome</keyword>
<sequence length="122" mass="13758">MRLATTEEMEGPEVSACREALSEIPYTVVVHATMAKSDKRVLSFMFCVPSFVAESAFDQEKNGPHTLIVRAIRRLDTLQDRVIPSYLSPVIGSYVSAHDGRDTYMYTFTHQPEGDDLVWLSE</sequence>
<organism evidence="1 2">
    <name type="scientific">Aporhodopirellula aestuarii</name>
    <dbReference type="NCBI Taxonomy" id="2950107"/>
    <lineage>
        <taxon>Bacteria</taxon>
        <taxon>Pseudomonadati</taxon>
        <taxon>Planctomycetota</taxon>
        <taxon>Planctomycetia</taxon>
        <taxon>Pirellulales</taxon>
        <taxon>Pirellulaceae</taxon>
        <taxon>Aporhodopirellula</taxon>
    </lineage>
</organism>
<accession>A0ABT0TYI0</accession>
<evidence type="ECO:0000313" key="2">
    <source>
        <dbReference type="Proteomes" id="UP001202961"/>
    </source>
</evidence>